<feature type="domain" description="Headcase N-terminal" evidence="2">
    <location>
        <begin position="55"/>
        <end position="154"/>
    </location>
</feature>
<dbReference type="PANTHER" id="PTHR13425:SF3">
    <property type="entry name" value="HEADCASE PROTEIN HOMOLOG"/>
    <property type="match status" value="1"/>
</dbReference>
<evidence type="ECO:0000259" key="2">
    <source>
        <dbReference type="Pfam" id="PF15353"/>
    </source>
</evidence>
<protein>
    <recommendedName>
        <fullName evidence="6">Headcase protein</fullName>
    </recommendedName>
</protein>
<evidence type="ECO:0000259" key="3">
    <source>
        <dbReference type="Pfam" id="PF16002"/>
    </source>
</evidence>
<proteinExistence type="predicted"/>
<dbReference type="InterPro" id="IPR026066">
    <property type="entry name" value="Headcase"/>
</dbReference>
<dbReference type="PANTHER" id="PTHR13425">
    <property type="entry name" value="HEADCASE PROTEIN"/>
    <property type="match status" value="1"/>
</dbReference>
<evidence type="ECO:0000313" key="4">
    <source>
        <dbReference type="EMBL" id="CAD7631233.1"/>
    </source>
</evidence>
<dbReference type="OrthoDB" id="10012848at2759"/>
<dbReference type="Proteomes" id="UP000759131">
    <property type="component" value="Unassembled WGS sequence"/>
</dbReference>
<gene>
    <name evidence="4" type="ORF">OSB1V03_LOCUS11642</name>
</gene>
<evidence type="ECO:0008006" key="6">
    <source>
        <dbReference type="Google" id="ProtNLM"/>
    </source>
</evidence>
<feature type="compositionally biased region" description="Low complexity" evidence="1">
    <location>
        <begin position="181"/>
        <end position="236"/>
    </location>
</feature>
<feature type="region of interest" description="Disordered" evidence="1">
    <location>
        <begin position="259"/>
        <end position="284"/>
    </location>
</feature>
<sequence length="392" mass="44179">MPHIKHNNNNAYNNRHEVVAEEMAPPEQHVVAANHHQQQHQIEQYLEEHDPSVTRCCVPTLCTVGQLLHMTNLTDAIKVNCNNDNCREGRYMHKRCFEEWEETVLTYLRSTGRARSWSEKQRLQNLWTKKGYDLAYKACGCKCGRGHLKKDLDWIPPAVTTPVEENKKRRNRKKRNNDKPTVNISSTVVTNNGNTKNNNNNNNTTLVSISNNSTNNNSNNNNNHNLNNNNNNHMNGTTTAITLVSRESAAAAIRMRSFSMSSTGSGGSSDGTSPPMSSAGESSASPNFRKLFFSDASKRERHSSGSIFSRRADYSSFNTLPRHKINSYHIKMEDDGNHGNDETRCFILSTLSANKMDRTACVICSGTMIIFDRYPLIDGTFFLSPRQHNKAA</sequence>
<feature type="region of interest" description="Disordered" evidence="1">
    <location>
        <begin position="162"/>
        <end position="236"/>
    </location>
</feature>
<evidence type="ECO:0000256" key="1">
    <source>
        <dbReference type="SAM" id="MobiDB-lite"/>
    </source>
</evidence>
<accession>A0A7R9KZM7</accession>
<feature type="domain" description="Headcase middle" evidence="3">
    <location>
        <begin position="299"/>
        <end position="391"/>
    </location>
</feature>
<dbReference type="EMBL" id="OC863752">
    <property type="protein sequence ID" value="CAD7631233.1"/>
    <property type="molecule type" value="Genomic_DNA"/>
</dbReference>
<dbReference type="EMBL" id="CAJPIZ010009177">
    <property type="protein sequence ID" value="CAG2111663.1"/>
    <property type="molecule type" value="Genomic_DNA"/>
</dbReference>
<organism evidence="4">
    <name type="scientific">Medioppia subpectinata</name>
    <dbReference type="NCBI Taxonomy" id="1979941"/>
    <lineage>
        <taxon>Eukaryota</taxon>
        <taxon>Metazoa</taxon>
        <taxon>Ecdysozoa</taxon>
        <taxon>Arthropoda</taxon>
        <taxon>Chelicerata</taxon>
        <taxon>Arachnida</taxon>
        <taxon>Acari</taxon>
        <taxon>Acariformes</taxon>
        <taxon>Sarcoptiformes</taxon>
        <taxon>Oribatida</taxon>
        <taxon>Brachypylina</taxon>
        <taxon>Oppioidea</taxon>
        <taxon>Oppiidae</taxon>
        <taxon>Medioppia</taxon>
    </lineage>
</organism>
<dbReference type="InterPro" id="IPR031947">
    <property type="entry name" value="Headcase_mid"/>
</dbReference>
<reference evidence="4" key="1">
    <citation type="submission" date="2020-11" db="EMBL/GenBank/DDBJ databases">
        <authorList>
            <person name="Tran Van P."/>
        </authorList>
    </citation>
    <scope>NUCLEOTIDE SEQUENCE</scope>
</reference>
<dbReference type="Pfam" id="PF16002">
    <property type="entry name" value="Headcase"/>
    <property type="match status" value="1"/>
</dbReference>
<dbReference type="Pfam" id="PF15353">
    <property type="entry name" value="HECA_N"/>
    <property type="match status" value="1"/>
</dbReference>
<dbReference type="InterPro" id="IPR054537">
    <property type="entry name" value="HECA_N"/>
</dbReference>
<evidence type="ECO:0000313" key="5">
    <source>
        <dbReference type="Proteomes" id="UP000759131"/>
    </source>
</evidence>
<name>A0A7R9KZM7_9ACAR</name>
<feature type="non-terminal residue" evidence="4">
    <location>
        <position position="1"/>
    </location>
</feature>
<keyword evidence="5" id="KW-1185">Reference proteome</keyword>
<dbReference type="AlphaFoldDB" id="A0A7R9KZM7"/>